<dbReference type="RefSeq" id="WP_188676245.1">
    <property type="nucleotide sequence ID" value="NZ_BMJH01000003.1"/>
</dbReference>
<keyword evidence="3" id="KW-0812">Transmembrane</keyword>
<evidence type="ECO:0000313" key="6">
    <source>
        <dbReference type="EMBL" id="GGC73380.1"/>
    </source>
</evidence>
<organism evidence="6 7">
    <name type="scientific">Hoyosella rhizosphaerae</name>
    <dbReference type="NCBI Taxonomy" id="1755582"/>
    <lineage>
        <taxon>Bacteria</taxon>
        <taxon>Bacillati</taxon>
        <taxon>Actinomycetota</taxon>
        <taxon>Actinomycetes</taxon>
        <taxon>Mycobacteriales</taxon>
        <taxon>Hoyosellaceae</taxon>
        <taxon>Hoyosella</taxon>
    </lineage>
</organism>
<keyword evidence="3" id="KW-0472">Membrane</keyword>
<dbReference type="InterPro" id="IPR050922">
    <property type="entry name" value="LytR/CpsA/Psr_CW_biosynth"/>
</dbReference>
<dbReference type="PANTHER" id="PTHR33392">
    <property type="entry name" value="POLYISOPRENYL-TEICHOIC ACID--PEPTIDOGLYCAN TEICHOIC ACID TRANSFERASE TAGU"/>
    <property type="match status" value="1"/>
</dbReference>
<feature type="domain" description="LytR/CpsA/Psr regulator C-terminal" evidence="5">
    <location>
        <begin position="414"/>
        <end position="498"/>
    </location>
</feature>
<sequence length="541" mass="58438">MSDSPERGADRVARQVGVVAAPPRIRHRHPKLLIVSRVFVALAAIFALILTGSMWNYVRNTDANLTVVEALDWGSIDVRSPEEQVGDETFLVVGVDNRAGINAEIGGTGWQHEGARSDTIMLVNLPADRHRVVVVSFPRDLNITRPACDRWDNDTATYTNERVPSEPNRKLNDAYYTGGPKCLIRAVQRISGLNINRFVGIDFNGFQHMVDTLGGVEVCVTQPMFDDELGLIIPEAGRQTINGATALDYVRARRVPAEGTNDYGRINRQQVLLSSLLREALSNKTLFDPNRLNRFIDAFTTHTFVENVDTQSLLMLARSMQGVDAGQVTFLTIPTAGPNEVMNEIPREADIDAIFDAIIYEWPLPGEERSASNGDQSDDASESQSDSGPVDDAPPTSAPSRSEIGEFESVTPSSVNVQVSNGSNTIGVASTTASALAGYGFQIYSVGDHSRVVNQTIIRYSPGNEADAATLASSFPDAKMQRTRGLGSIVEIILGTDFDATVIEPATIGTALPVSPDGTVVPRRDLPADLAVTNAGDLSCT</sequence>
<dbReference type="AlphaFoldDB" id="A0A916UHC2"/>
<comment type="caution">
    <text evidence="6">The sequence shown here is derived from an EMBL/GenBank/DDBJ whole genome shotgun (WGS) entry which is preliminary data.</text>
</comment>
<gene>
    <name evidence="6" type="ORF">GCM10011410_28140</name>
</gene>
<evidence type="ECO:0000259" key="4">
    <source>
        <dbReference type="Pfam" id="PF03816"/>
    </source>
</evidence>
<dbReference type="EMBL" id="BMJH01000003">
    <property type="protein sequence ID" value="GGC73380.1"/>
    <property type="molecule type" value="Genomic_DNA"/>
</dbReference>
<evidence type="ECO:0000259" key="5">
    <source>
        <dbReference type="Pfam" id="PF13399"/>
    </source>
</evidence>
<protein>
    <recommendedName>
        <fullName evidence="8">LytR family transcriptional regulator</fullName>
    </recommendedName>
</protein>
<evidence type="ECO:0000313" key="7">
    <source>
        <dbReference type="Proteomes" id="UP000641514"/>
    </source>
</evidence>
<feature type="domain" description="Cell envelope-related transcriptional attenuator" evidence="4">
    <location>
        <begin position="116"/>
        <end position="280"/>
    </location>
</feature>
<dbReference type="InterPro" id="IPR004474">
    <property type="entry name" value="LytR_CpsA_psr"/>
</dbReference>
<evidence type="ECO:0000256" key="1">
    <source>
        <dbReference type="ARBA" id="ARBA00006068"/>
    </source>
</evidence>
<dbReference type="Gene3D" id="3.40.630.190">
    <property type="entry name" value="LCP protein"/>
    <property type="match status" value="1"/>
</dbReference>
<dbReference type="Pfam" id="PF03816">
    <property type="entry name" value="LytR_cpsA_psr"/>
    <property type="match status" value="1"/>
</dbReference>
<feature type="region of interest" description="Disordered" evidence="2">
    <location>
        <begin position="366"/>
        <end position="415"/>
    </location>
</feature>
<reference evidence="6" key="2">
    <citation type="submission" date="2020-09" db="EMBL/GenBank/DDBJ databases">
        <authorList>
            <person name="Sun Q."/>
            <person name="Zhou Y."/>
        </authorList>
    </citation>
    <scope>NUCLEOTIDE SEQUENCE</scope>
    <source>
        <strain evidence="6">CGMCC 1.15478</strain>
    </source>
</reference>
<keyword evidence="3" id="KW-1133">Transmembrane helix</keyword>
<accession>A0A916UHC2</accession>
<dbReference type="NCBIfam" id="TIGR00350">
    <property type="entry name" value="lytR_cpsA_psr"/>
    <property type="match status" value="1"/>
</dbReference>
<dbReference type="Pfam" id="PF13399">
    <property type="entry name" value="LytR_C"/>
    <property type="match status" value="1"/>
</dbReference>
<dbReference type="PANTHER" id="PTHR33392:SF6">
    <property type="entry name" value="POLYISOPRENYL-TEICHOIC ACID--PEPTIDOGLYCAN TEICHOIC ACID TRANSFERASE TAGU"/>
    <property type="match status" value="1"/>
</dbReference>
<name>A0A916UHC2_9ACTN</name>
<evidence type="ECO:0000256" key="3">
    <source>
        <dbReference type="SAM" id="Phobius"/>
    </source>
</evidence>
<proteinExistence type="inferred from homology"/>
<reference evidence="6" key="1">
    <citation type="journal article" date="2014" name="Int. J. Syst. Evol. Microbiol.">
        <title>Complete genome sequence of Corynebacterium casei LMG S-19264T (=DSM 44701T), isolated from a smear-ripened cheese.</title>
        <authorList>
            <consortium name="US DOE Joint Genome Institute (JGI-PGF)"/>
            <person name="Walter F."/>
            <person name="Albersmeier A."/>
            <person name="Kalinowski J."/>
            <person name="Ruckert C."/>
        </authorList>
    </citation>
    <scope>NUCLEOTIDE SEQUENCE</scope>
    <source>
        <strain evidence="6">CGMCC 1.15478</strain>
    </source>
</reference>
<comment type="similarity">
    <text evidence="1">Belongs to the LytR/CpsA/Psr (LCP) family.</text>
</comment>
<feature type="transmembrane region" description="Helical" evidence="3">
    <location>
        <begin position="34"/>
        <end position="55"/>
    </location>
</feature>
<dbReference type="InterPro" id="IPR027381">
    <property type="entry name" value="LytR/CpsA/Psr_C"/>
</dbReference>
<dbReference type="Proteomes" id="UP000641514">
    <property type="component" value="Unassembled WGS sequence"/>
</dbReference>
<evidence type="ECO:0008006" key="8">
    <source>
        <dbReference type="Google" id="ProtNLM"/>
    </source>
</evidence>
<evidence type="ECO:0000256" key="2">
    <source>
        <dbReference type="SAM" id="MobiDB-lite"/>
    </source>
</evidence>
<keyword evidence="7" id="KW-1185">Reference proteome</keyword>
<dbReference type="Gene3D" id="3.30.70.2390">
    <property type="match status" value="1"/>
</dbReference>